<evidence type="ECO:0000256" key="7">
    <source>
        <dbReference type="ARBA" id="ARBA00022982"/>
    </source>
</evidence>
<keyword evidence="8 12" id="KW-1133">Transmembrane helix</keyword>
<keyword evidence="3" id="KW-0813">Transport</keyword>
<evidence type="ECO:0000256" key="1">
    <source>
        <dbReference type="ARBA" id="ARBA00001970"/>
    </source>
</evidence>
<protein>
    <recommendedName>
        <fullName evidence="11">ascorbate ferrireductase (transmembrane)</fullName>
        <ecNumber evidence="11">7.2.1.3</ecNumber>
    </recommendedName>
</protein>
<dbReference type="PANTHER" id="PTHR15422:SF45">
    <property type="entry name" value="CYTOCHROME B561 DOMAIN-CONTAINING PROTEIN"/>
    <property type="match status" value="1"/>
</dbReference>
<keyword evidence="6" id="KW-0479">Metal-binding</keyword>
<dbReference type="RefSeq" id="XP_015185040.1">
    <property type="nucleotide sequence ID" value="XM_015329554.1"/>
</dbReference>
<accession>A0ABM1IXV5</accession>
<feature type="domain" description="Cytochrome b561" evidence="13">
    <location>
        <begin position="19"/>
        <end position="218"/>
    </location>
</feature>
<evidence type="ECO:0000256" key="11">
    <source>
        <dbReference type="ARBA" id="ARBA00024225"/>
    </source>
</evidence>
<dbReference type="Proteomes" id="UP000694924">
    <property type="component" value="Unplaced"/>
</dbReference>
<keyword evidence="10 12" id="KW-0472">Membrane</keyword>
<evidence type="ECO:0000256" key="8">
    <source>
        <dbReference type="ARBA" id="ARBA00022989"/>
    </source>
</evidence>
<evidence type="ECO:0000256" key="9">
    <source>
        <dbReference type="ARBA" id="ARBA00023004"/>
    </source>
</evidence>
<name>A0ABM1IXV5_POLDO</name>
<dbReference type="RefSeq" id="XP_015185042.1">
    <property type="nucleotide sequence ID" value="XM_015329556.1"/>
</dbReference>
<evidence type="ECO:0000256" key="10">
    <source>
        <dbReference type="ARBA" id="ARBA00023136"/>
    </source>
</evidence>
<proteinExistence type="predicted"/>
<dbReference type="InterPro" id="IPR006593">
    <property type="entry name" value="Cyt_b561/ferric_Rdtase_TM"/>
</dbReference>
<keyword evidence="7" id="KW-0249">Electron transport</keyword>
<gene>
    <name evidence="15 16 17" type="primary">LOC107070970</name>
</gene>
<keyword evidence="4" id="KW-0349">Heme</keyword>
<dbReference type="Pfam" id="PF03188">
    <property type="entry name" value="Cytochrom_B561"/>
    <property type="match status" value="1"/>
</dbReference>
<dbReference type="PANTHER" id="PTHR15422">
    <property type="entry name" value="OS05G0565100 PROTEIN"/>
    <property type="match status" value="1"/>
</dbReference>
<evidence type="ECO:0000256" key="4">
    <source>
        <dbReference type="ARBA" id="ARBA00022617"/>
    </source>
</evidence>
<evidence type="ECO:0000313" key="15">
    <source>
        <dbReference type="RefSeq" id="XP_015185040.1"/>
    </source>
</evidence>
<feature type="transmembrane region" description="Helical" evidence="12">
    <location>
        <begin position="49"/>
        <end position="71"/>
    </location>
</feature>
<evidence type="ECO:0000256" key="2">
    <source>
        <dbReference type="ARBA" id="ARBA00004141"/>
    </source>
</evidence>
<dbReference type="RefSeq" id="XP_015185041.1">
    <property type="nucleotide sequence ID" value="XM_015329555.1"/>
</dbReference>
<keyword evidence="5 12" id="KW-0812">Transmembrane</keyword>
<dbReference type="PROSITE" id="PS50939">
    <property type="entry name" value="CYTOCHROME_B561"/>
    <property type="match status" value="1"/>
</dbReference>
<comment type="subcellular location">
    <subcellularLocation>
        <location evidence="2">Membrane</location>
        <topology evidence="2">Multi-pass membrane protein</topology>
    </subcellularLocation>
</comment>
<evidence type="ECO:0000256" key="6">
    <source>
        <dbReference type="ARBA" id="ARBA00022723"/>
    </source>
</evidence>
<comment type="cofactor">
    <cofactor evidence="1">
        <name>heme b</name>
        <dbReference type="ChEBI" id="CHEBI:60344"/>
    </cofactor>
</comment>
<dbReference type="EC" id="7.2.1.3" evidence="11"/>
<keyword evidence="9" id="KW-0408">Iron</keyword>
<dbReference type="SMART" id="SM00665">
    <property type="entry name" value="B561"/>
    <property type="match status" value="1"/>
</dbReference>
<feature type="transmembrane region" description="Helical" evidence="12">
    <location>
        <begin position="20"/>
        <end position="43"/>
    </location>
</feature>
<dbReference type="Gene3D" id="1.20.120.1770">
    <property type="match status" value="1"/>
</dbReference>
<keyword evidence="14" id="KW-1185">Reference proteome</keyword>
<evidence type="ECO:0000313" key="16">
    <source>
        <dbReference type="RefSeq" id="XP_015185041.1"/>
    </source>
</evidence>
<feature type="transmembrane region" description="Helical" evidence="12">
    <location>
        <begin position="163"/>
        <end position="185"/>
    </location>
</feature>
<feature type="transmembrane region" description="Helical" evidence="12">
    <location>
        <begin position="123"/>
        <end position="143"/>
    </location>
</feature>
<sequence>MTVEQQTTSNPIKTSPNPLAIAFSVLTHLLLLTPVIYIVVLSVNTYNTFSWHPILTTVGIGLLVLEAIYCVSGEAYVSKKMTRKNRILIHWVLQTLGFLLTLAGVLVIIVMKGKHSHFTSVHGKLGLAAMILFAIIMISGLFADNTKWFYPRIKPVTIKIYHIVGGILVTLVLLAALINGTYTHWWPHTKLGRDLTFASFVIGTAFTMIKPTLGAVSKCKFMFRKSTPNT</sequence>
<reference evidence="15 16" key="1">
    <citation type="submission" date="2025-05" db="UniProtKB">
        <authorList>
            <consortium name="RefSeq"/>
        </authorList>
    </citation>
    <scope>IDENTIFICATION</scope>
    <source>
        <tissue evidence="15 16">Whole body</tissue>
    </source>
</reference>
<evidence type="ECO:0000256" key="3">
    <source>
        <dbReference type="ARBA" id="ARBA00022448"/>
    </source>
</evidence>
<evidence type="ECO:0000256" key="12">
    <source>
        <dbReference type="SAM" id="Phobius"/>
    </source>
</evidence>
<evidence type="ECO:0000256" key="5">
    <source>
        <dbReference type="ARBA" id="ARBA00022692"/>
    </source>
</evidence>
<organism evidence="14 17">
    <name type="scientific">Polistes dominula</name>
    <name type="common">European paper wasp</name>
    <name type="synonym">Vespa dominula</name>
    <dbReference type="NCBI Taxonomy" id="743375"/>
    <lineage>
        <taxon>Eukaryota</taxon>
        <taxon>Metazoa</taxon>
        <taxon>Ecdysozoa</taxon>
        <taxon>Arthropoda</taxon>
        <taxon>Hexapoda</taxon>
        <taxon>Insecta</taxon>
        <taxon>Pterygota</taxon>
        <taxon>Neoptera</taxon>
        <taxon>Endopterygota</taxon>
        <taxon>Hymenoptera</taxon>
        <taxon>Apocrita</taxon>
        <taxon>Aculeata</taxon>
        <taxon>Vespoidea</taxon>
        <taxon>Vespidae</taxon>
        <taxon>Polistinae</taxon>
        <taxon>Polistini</taxon>
        <taxon>Polistes</taxon>
    </lineage>
</organism>
<feature type="transmembrane region" description="Helical" evidence="12">
    <location>
        <begin position="91"/>
        <end position="111"/>
    </location>
</feature>
<evidence type="ECO:0000259" key="13">
    <source>
        <dbReference type="PROSITE" id="PS50939"/>
    </source>
</evidence>
<evidence type="ECO:0000313" key="14">
    <source>
        <dbReference type="Proteomes" id="UP000694924"/>
    </source>
</evidence>
<dbReference type="InterPro" id="IPR045150">
    <property type="entry name" value="CYB561D1/2"/>
</dbReference>
<feature type="transmembrane region" description="Helical" evidence="12">
    <location>
        <begin position="197"/>
        <end position="216"/>
    </location>
</feature>
<dbReference type="GeneID" id="107070970"/>
<evidence type="ECO:0000313" key="17">
    <source>
        <dbReference type="RefSeq" id="XP_015185042.1"/>
    </source>
</evidence>